<dbReference type="EMBL" id="QXGH01000014">
    <property type="protein sequence ID" value="RHW27228.1"/>
    <property type="molecule type" value="Genomic_DNA"/>
</dbReference>
<dbReference type="GO" id="GO:0004540">
    <property type="term" value="F:RNA nuclease activity"/>
    <property type="evidence" value="ECO:0007669"/>
    <property type="project" value="InterPro"/>
</dbReference>
<gene>
    <name evidence="2" type="ORF">D0Z08_11265</name>
</gene>
<dbReference type="Proteomes" id="UP000283644">
    <property type="component" value="Unassembled WGS sequence"/>
</dbReference>
<keyword evidence="3" id="KW-1185">Reference proteome</keyword>
<reference evidence="2 3" key="1">
    <citation type="submission" date="2018-09" db="EMBL/GenBank/DDBJ databases">
        <title>Genome sequencing of Nocardioides immobilis CCTCC AB 2017083 for comparison to Nocardioides silvaticus.</title>
        <authorList>
            <person name="Li C."/>
            <person name="Wang G."/>
        </authorList>
    </citation>
    <scope>NUCLEOTIDE SEQUENCE [LARGE SCALE GENOMIC DNA]</scope>
    <source>
        <strain evidence="2 3">CCTCC AB 2017083</strain>
    </source>
</reference>
<name>A0A417Y3I0_9ACTN</name>
<dbReference type="InterPro" id="IPR021139">
    <property type="entry name" value="NYN"/>
</dbReference>
<accession>A0A417Y3I0</accession>
<organism evidence="2 3">
    <name type="scientific">Nocardioides immobilis</name>
    <dbReference type="NCBI Taxonomy" id="2049295"/>
    <lineage>
        <taxon>Bacteria</taxon>
        <taxon>Bacillati</taxon>
        <taxon>Actinomycetota</taxon>
        <taxon>Actinomycetes</taxon>
        <taxon>Propionibacteriales</taxon>
        <taxon>Nocardioidaceae</taxon>
        <taxon>Nocardioides</taxon>
    </lineage>
</organism>
<dbReference type="Pfam" id="PF01936">
    <property type="entry name" value="NYN"/>
    <property type="match status" value="1"/>
</dbReference>
<evidence type="ECO:0000313" key="2">
    <source>
        <dbReference type="EMBL" id="RHW27228.1"/>
    </source>
</evidence>
<dbReference type="OrthoDB" id="5144756at2"/>
<comment type="caution">
    <text evidence="2">The sequence shown here is derived from an EMBL/GenBank/DDBJ whole genome shotgun (WGS) entry which is preliminary data.</text>
</comment>
<sequence>MKTSERIDMGRRLVLIDIENVVGGLVCSETSADAARRAIDRAIGTDCDDHVVVATCHKGYPYVAWCWPTARRLVRSGRDGADLELLGVLDEDVASRFEHVVLVSGDGIFTDAVTELGRRGVQVTVVSRRRPLSNRLRFAAARVVHLEEPRAAATSSAS</sequence>
<evidence type="ECO:0000313" key="3">
    <source>
        <dbReference type="Proteomes" id="UP000283644"/>
    </source>
</evidence>
<dbReference type="RefSeq" id="WP_118925324.1">
    <property type="nucleotide sequence ID" value="NZ_QXGH01000014.1"/>
</dbReference>
<dbReference type="AlphaFoldDB" id="A0A417Y3I0"/>
<protein>
    <submittedName>
        <fullName evidence="2">NYN domain-containing protein</fullName>
    </submittedName>
</protein>
<dbReference type="Gene3D" id="3.40.50.1010">
    <property type="entry name" value="5'-nuclease"/>
    <property type="match status" value="1"/>
</dbReference>
<proteinExistence type="predicted"/>
<evidence type="ECO:0000259" key="1">
    <source>
        <dbReference type="Pfam" id="PF01936"/>
    </source>
</evidence>
<feature type="domain" description="NYN" evidence="1">
    <location>
        <begin position="74"/>
        <end position="146"/>
    </location>
</feature>